<evidence type="ECO:0000313" key="2">
    <source>
        <dbReference type="Proteomes" id="UP000002866"/>
    </source>
</evidence>
<dbReference type="OrthoDB" id="3979912at2759"/>
<dbReference type="InParanoid" id="I2H758"/>
<name>I2H758_HENB6</name>
<keyword evidence="2" id="KW-1185">Reference proteome</keyword>
<sequence>MYSQKVVAPQPLRLNTSNVAAINGACNSNGFSPVHTPVHTPIATLYSRVRHAGNESVMSNLSLSNLSTSNLNSTTPSYSNEPIFTQQFVSLLLETFNIAISDPSVTPIDPSRAPPPRILSRAASASIQLATSRNVQIYLNNPEEFFISNNDLIKAAHKRLAQELKNDKQQLMNQSSTNLCNNPLLPDNAITPSLPGFPFPLQPPNINFQQPGLARSNSNLGFGSRLGLNFAPL</sequence>
<gene>
    <name evidence="1" type="primary">TBLA0G02720</name>
    <name evidence="1" type="ORF">TBLA_0G02720</name>
</gene>
<evidence type="ECO:0000313" key="1">
    <source>
        <dbReference type="EMBL" id="CCH62210.1"/>
    </source>
</evidence>
<organism evidence="1 2">
    <name type="scientific">Henningerozyma blattae (strain ATCC 34711 / CBS 6284 / DSM 70876 / NBRC 10599 / NRRL Y-10934 / UCD 77-7)</name>
    <name type="common">Yeast</name>
    <name type="synonym">Tetrapisispora blattae</name>
    <dbReference type="NCBI Taxonomy" id="1071380"/>
    <lineage>
        <taxon>Eukaryota</taxon>
        <taxon>Fungi</taxon>
        <taxon>Dikarya</taxon>
        <taxon>Ascomycota</taxon>
        <taxon>Saccharomycotina</taxon>
        <taxon>Saccharomycetes</taxon>
        <taxon>Saccharomycetales</taxon>
        <taxon>Saccharomycetaceae</taxon>
        <taxon>Henningerozyma</taxon>
    </lineage>
</organism>
<dbReference type="AlphaFoldDB" id="I2H758"/>
<dbReference type="EMBL" id="HE806322">
    <property type="protein sequence ID" value="CCH62210.1"/>
    <property type="molecule type" value="Genomic_DNA"/>
</dbReference>
<dbReference type="KEGG" id="tbl:TBLA_0G02720"/>
<accession>I2H758</accession>
<dbReference type="Proteomes" id="UP000002866">
    <property type="component" value="Chromosome 7"/>
</dbReference>
<protein>
    <submittedName>
        <fullName evidence="1">Uncharacterized protein</fullName>
    </submittedName>
</protein>
<dbReference type="GeneID" id="14497342"/>
<proteinExistence type="predicted"/>
<dbReference type="HOGENOM" id="CLU_1190580_0_0_1"/>
<reference evidence="1 2" key="1">
    <citation type="journal article" date="2011" name="Proc. Natl. Acad. Sci. U.S.A.">
        <title>Evolutionary erosion of yeast sex chromosomes by mating-type switching accidents.</title>
        <authorList>
            <person name="Gordon J.L."/>
            <person name="Armisen D."/>
            <person name="Proux-Wera E."/>
            <person name="Oheigeartaigh S.S."/>
            <person name="Byrne K.P."/>
            <person name="Wolfe K.H."/>
        </authorList>
    </citation>
    <scope>NUCLEOTIDE SEQUENCE [LARGE SCALE GENOMIC DNA]</scope>
    <source>
        <strain evidence="2">ATCC 34711 / CBS 6284 / DSM 70876 / NBRC 10599 / NRRL Y-10934 / UCD 77-7</strain>
    </source>
</reference>
<dbReference type="RefSeq" id="XP_004181729.1">
    <property type="nucleotide sequence ID" value="XM_004181681.1"/>
</dbReference>